<feature type="compositionally biased region" description="Polar residues" evidence="7">
    <location>
        <begin position="99"/>
        <end position="121"/>
    </location>
</feature>
<evidence type="ECO:0000256" key="5">
    <source>
        <dbReference type="ARBA" id="ARBA00022806"/>
    </source>
</evidence>
<evidence type="ECO:0000256" key="2">
    <source>
        <dbReference type="ARBA" id="ARBA00022490"/>
    </source>
</evidence>
<evidence type="ECO:0000259" key="8">
    <source>
        <dbReference type="Pfam" id="PF21634"/>
    </source>
</evidence>
<dbReference type="OrthoDB" id="6513042at2759"/>
<sequence>MCGNFLGTRTNNTSSSSVSTPSFSLNESYSTTRNRNYPQHDSNSSLSSSLINSTRNESTWQSRPSDVPVAYGVVLGSETNIPTSTGSLYPKSVERVYQGPQNSRSSGTDNNSSPTSIKPPQSSTKLILSPPSPSPSSFKPPTSSPNPPPSSKPSSSSLRPSSSFSTPISSSSNPTPSLKPTLSQVPSNFSYQQGKGKYKWANPKDTLPIYMIPKDIEDLIKRDIVPEVLKNPLSPSTYQDYFTALLYAEDYYIEKWSGYELVNVSLEVHSASIYQKSGRNKDSKPRNKMDDKTFVVFEVDSIPERRPFLLSRDFVFAQPSGKKIEPYQGVIYRVEKSTTVLVEFGEEFYSQHASTCRYNISFSFNRVCLKRAHQAIAAASDPLFQKFLFPNSVSRDLVRISTPFKLNNHNLDQDEKSAVHHILNFGGPPPFLVKGPLCATCNDNSKSPMEQLSRTGLVVKEAVLQIYQRHPGSKILVCAPINRTCDVLMRSLKKEIPVSDMFRANAAFREIEGVPIDILPSCLYKTETDCFSCPSLQELREFRVIFSTFISSYRLYNAGISAGHFSYIFLVDASSATEPETIVTLANLADESTTVIVTGASGNRSSHVRADIARGNGLRRSYFERLCEFGPYKNGNSMFIAQIQDRATVVPREKMPPPQFPTAVFLD</sequence>
<comment type="subcellular location">
    <subcellularLocation>
        <location evidence="1">Cytoplasm</location>
    </subcellularLocation>
</comment>
<keyword evidence="4" id="KW-0378">Hydrolase</keyword>
<reference evidence="10" key="1">
    <citation type="submission" date="2025-08" db="UniProtKB">
        <authorList>
            <consortium name="RefSeq"/>
        </authorList>
    </citation>
    <scope>IDENTIFICATION</scope>
    <source>
        <tissue evidence="10">Fruit stalk</tissue>
    </source>
</reference>
<name>A0A6P5YSD1_DURZI</name>
<feature type="compositionally biased region" description="Low complexity" evidence="7">
    <location>
        <begin position="122"/>
        <end position="141"/>
    </location>
</feature>
<feature type="domain" description="Helicase MOV-10-like beta-barrel" evidence="8">
    <location>
        <begin position="289"/>
        <end position="362"/>
    </location>
</feature>
<keyword evidence="3" id="KW-0547">Nucleotide-binding</keyword>
<evidence type="ECO:0000256" key="1">
    <source>
        <dbReference type="ARBA" id="ARBA00004496"/>
    </source>
</evidence>
<dbReference type="GeneID" id="111294418"/>
<dbReference type="GO" id="GO:0004386">
    <property type="term" value="F:helicase activity"/>
    <property type="evidence" value="ECO:0007669"/>
    <property type="project" value="UniProtKB-KW"/>
</dbReference>
<feature type="compositionally biased region" description="Polar residues" evidence="7">
    <location>
        <begin position="27"/>
        <end position="41"/>
    </location>
</feature>
<dbReference type="InterPro" id="IPR027417">
    <property type="entry name" value="P-loop_NTPase"/>
</dbReference>
<dbReference type="KEGG" id="dzi:111294418"/>
<dbReference type="RefSeq" id="XP_022743449.1">
    <property type="nucleotide sequence ID" value="XM_022887714.1"/>
</dbReference>
<dbReference type="PANTHER" id="PTHR45418">
    <property type="entry name" value="CANCER/TESTIS ANTIGEN 55"/>
    <property type="match status" value="1"/>
</dbReference>
<feature type="compositionally biased region" description="Low complexity" evidence="7">
    <location>
        <begin position="10"/>
        <end position="26"/>
    </location>
</feature>
<evidence type="ECO:0000256" key="7">
    <source>
        <dbReference type="SAM" id="MobiDB-lite"/>
    </source>
</evidence>
<evidence type="ECO:0000313" key="9">
    <source>
        <dbReference type="Proteomes" id="UP000515121"/>
    </source>
</evidence>
<dbReference type="GO" id="GO:0016787">
    <property type="term" value="F:hydrolase activity"/>
    <property type="evidence" value="ECO:0007669"/>
    <property type="project" value="UniProtKB-KW"/>
</dbReference>
<dbReference type="InterPro" id="IPR049080">
    <property type="entry name" value="MOV-10-like_beta-barrel"/>
</dbReference>
<feature type="region of interest" description="Disordered" evidence="7">
    <location>
        <begin position="97"/>
        <end position="197"/>
    </location>
</feature>
<dbReference type="Pfam" id="PF21634">
    <property type="entry name" value="MOV-10_beta-barrel"/>
    <property type="match status" value="1"/>
</dbReference>
<dbReference type="AlphaFoldDB" id="A0A6P5YSD1"/>
<proteinExistence type="predicted"/>
<dbReference type="Gene3D" id="3.40.50.300">
    <property type="entry name" value="P-loop containing nucleotide triphosphate hydrolases"/>
    <property type="match status" value="1"/>
</dbReference>
<feature type="compositionally biased region" description="Low complexity" evidence="7">
    <location>
        <begin position="152"/>
        <end position="183"/>
    </location>
</feature>
<dbReference type="Proteomes" id="UP000515121">
    <property type="component" value="Unplaced"/>
</dbReference>
<dbReference type="GO" id="GO:0005737">
    <property type="term" value="C:cytoplasm"/>
    <property type="evidence" value="ECO:0007669"/>
    <property type="project" value="UniProtKB-SubCell"/>
</dbReference>
<dbReference type="GO" id="GO:0005524">
    <property type="term" value="F:ATP binding"/>
    <property type="evidence" value="ECO:0007669"/>
    <property type="project" value="UniProtKB-KW"/>
</dbReference>
<keyword evidence="6" id="KW-0067">ATP-binding</keyword>
<accession>A0A6P5YSD1</accession>
<keyword evidence="9" id="KW-1185">Reference proteome</keyword>
<gene>
    <name evidence="10" type="primary">LOC111294418</name>
</gene>
<evidence type="ECO:0000256" key="4">
    <source>
        <dbReference type="ARBA" id="ARBA00022801"/>
    </source>
</evidence>
<protein>
    <submittedName>
        <fullName evidence="10">Probable RNA helicase SDE3</fullName>
    </submittedName>
</protein>
<dbReference type="PANTHER" id="PTHR45418:SF1">
    <property type="entry name" value="CANCER_TESTIS ANTIGEN 55"/>
    <property type="match status" value="1"/>
</dbReference>
<feature type="region of interest" description="Disordered" evidence="7">
    <location>
        <begin position="1"/>
        <end position="50"/>
    </location>
</feature>
<feature type="compositionally biased region" description="Pro residues" evidence="7">
    <location>
        <begin position="142"/>
        <end position="151"/>
    </location>
</feature>
<organism evidence="9 10">
    <name type="scientific">Durio zibethinus</name>
    <name type="common">Durian</name>
    <dbReference type="NCBI Taxonomy" id="66656"/>
    <lineage>
        <taxon>Eukaryota</taxon>
        <taxon>Viridiplantae</taxon>
        <taxon>Streptophyta</taxon>
        <taxon>Embryophyta</taxon>
        <taxon>Tracheophyta</taxon>
        <taxon>Spermatophyta</taxon>
        <taxon>Magnoliopsida</taxon>
        <taxon>eudicotyledons</taxon>
        <taxon>Gunneridae</taxon>
        <taxon>Pentapetalae</taxon>
        <taxon>rosids</taxon>
        <taxon>malvids</taxon>
        <taxon>Malvales</taxon>
        <taxon>Malvaceae</taxon>
        <taxon>Helicteroideae</taxon>
        <taxon>Durio</taxon>
    </lineage>
</organism>
<evidence type="ECO:0000256" key="6">
    <source>
        <dbReference type="ARBA" id="ARBA00022840"/>
    </source>
</evidence>
<evidence type="ECO:0000256" key="3">
    <source>
        <dbReference type="ARBA" id="ARBA00022741"/>
    </source>
</evidence>
<keyword evidence="5 10" id="KW-0347">Helicase</keyword>
<keyword evidence="2" id="KW-0963">Cytoplasm</keyword>
<evidence type="ECO:0000313" key="10">
    <source>
        <dbReference type="RefSeq" id="XP_022743449.1"/>
    </source>
</evidence>
<feature type="compositionally biased region" description="Polar residues" evidence="7">
    <location>
        <begin position="184"/>
        <end position="193"/>
    </location>
</feature>